<dbReference type="Gene3D" id="3.90.1150.10">
    <property type="entry name" value="Aspartate Aminotransferase, domain 1"/>
    <property type="match status" value="1"/>
</dbReference>
<dbReference type="SUPFAM" id="SSF53383">
    <property type="entry name" value="PLP-dependent transferases"/>
    <property type="match status" value="1"/>
</dbReference>
<comment type="cofactor">
    <cofactor evidence="1">
        <name>pyridoxal 5'-phosphate</name>
        <dbReference type="ChEBI" id="CHEBI:597326"/>
    </cofactor>
</comment>
<dbReference type="InterPro" id="IPR015421">
    <property type="entry name" value="PyrdxlP-dep_Trfase_major"/>
</dbReference>
<comment type="caution">
    <text evidence="7">The sequence shown here is derived from an EMBL/GenBank/DDBJ whole genome shotgun (WGS) entry which is preliminary data.</text>
</comment>
<dbReference type="AlphaFoldDB" id="A0A918QBB4"/>
<evidence type="ECO:0000256" key="3">
    <source>
        <dbReference type="ARBA" id="ARBA00022576"/>
    </source>
</evidence>
<gene>
    <name evidence="7" type="ORF">GCM10011273_28040</name>
</gene>
<keyword evidence="8" id="KW-1185">Reference proteome</keyword>
<keyword evidence="4" id="KW-0808">Transferase</keyword>
<evidence type="ECO:0000256" key="2">
    <source>
        <dbReference type="ARBA" id="ARBA00008954"/>
    </source>
</evidence>
<evidence type="ECO:0000256" key="5">
    <source>
        <dbReference type="ARBA" id="ARBA00022898"/>
    </source>
</evidence>
<keyword evidence="3 7" id="KW-0032">Aminotransferase</keyword>
<dbReference type="PANTHER" id="PTHR43206:SF2">
    <property type="entry name" value="4-AMINOBUTYRATE AMINOTRANSFERASE GABT"/>
    <property type="match status" value="1"/>
</dbReference>
<dbReference type="InterPro" id="IPR015424">
    <property type="entry name" value="PyrdxlP-dep_Trfase"/>
</dbReference>
<evidence type="ECO:0000256" key="1">
    <source>
        <dbReference type="ARBA" id="ARBA00001933"/>
    </source>
</evidence>
<dbReference type="InterPro" id="IPR015422">
    <property type="entry name" value="PyrdxlP-dep_Trfase_small"/>
</dbReference>
<reference evidence="7" key="2">
    <citation type="submission" date="2020-09" db="EMBL/GenBank/DDBJ databases">
        <authorList>
            <person name="Sun Q."/>
            <person name="Kim S."/>
        </authorList>
    </citation>
    <scope>NUCLEOTIDE SEQUENCE</scope>
    <source>
        <strain evidence="7">KCTC 32296</strain>
    </source>
</reference>
<dbReference type="GO" id="GO:0009450">
    <property type="term" value="P:gamma-aminobutyric acid catabolic process"/>
    <property type="evidence" value="ECO:0007669"/>
    <property type="project" value="TreeGrafter"/>
</dbReference>
<protein>
    <submittedName>
        <fullName evidence="7">Aminotransferase class-III</fullName>
    </submittedName>
</protein>
<dbReference type="PANTHER" id="PTHR43206">
    <property type="entry name" value="AMINOTRANSFERASE"/>
    <property type="match status" value="1"/>
</dbReference>
<dbReference type="GO" id="GO:0008483">
    <property type="term" value="F:transaminase activity"/>
    <property type="evidence" value="ECO:0007669"/>
    <property type="project" value="UniProtKB-KW"/>
</dbReference>
<dbReference type="EMBL" id="BMZB01000004">
    <property type="protein sequence ID" value="GGZ39784.1"/>
    <property type="molecule type" value="Genomic_DNA"/>
</dbReference>
<dbReference type="PIRSF" id="PIRSF000521">
    <property type="entry name" value="Transaminase_4ab_Lys_Orn"/>
    <property type="match status" value="1"/>
</dbReference>
<comment type="similarity">
    <text evidence="2 6">Belongs to the class-III pyridoxal-phosphate-dependent aminotransferase family.</text>
</comment>
<name>A0A918QBB4_9CAUL</name>
<dbReference type="GO" id="GO:0030170">
    <property type="term" value="F:pyridoxal phosphate binding"/>
    <property type="evidence" value="ECO:0007669"/>
    <property type="project" value="InterPro"/>
</dbReference>
<proteinExistence type="inferred from homology"/>
<evidence type="ECO:0000256" key="4">
    <source>
        <dbReference type="ARBA" id="ARBA00022679"/>
    </source>
</evidence>
<organism evidence="7 8">
    <name type="scientific">Asticcacaulis endophyticus</name>
    <dbReference type="NCBI Taxonomy" id="1395890"/>
    <lineage>
        <taxon>Bacteria</taxon>
        <taxon>Pseudomonadati</taxon>
        <taxon>Pseudomonadota</taxon>
        <taxon>Alphaproteobacteria</taxon>
        <taxon>Caulobacterales</taxon>
        <taxon>Caulobacteraceae</taxon>
        <taxon>Asticcacaulis</taxon>
    </lineage>
</organism>
<evidence type="ECO:0000256" key="6">
    <source>
        <dbReference type="RuleBase" id="RU003560"/>
    </source>
</evidence>
<dbReference type="Gene3D" id="3.40.640.10">
    <property type="entry name" value="Type I PLP-dependent aspartate aminotransferase-like (Major domain)"/>
    <property type="match status" value="1"/>
</dbReference>
<evidence type="ECO:0000313" key="7">
    <source>
        <dbReference type="EMBL" id="GGZ39784.1"/>
    </source>
</evidence>
<keyword evidence="5 6" id="KW-0663">Pyridoxal phosphate</keyword>
<dbReference type="Pfam" id="PF00202">
    <property type="entry name" value="Aminotran_3"/>
    <property type="match status" value="1"/>
</dbReference>
<reference evidence="7" key="1">
    <citation type="journal article" date="2014" name="Int. J. Syst. Evol. Microbiol.">
        <title>Complete genome sequence of Corynebacterium casei LMG S-19264T (=DSM 44701T), isolated from a smear-ripened cheese.</title>
        <authorList>
            <consortium name="US DOE Joint Genome Institute (JGI-PGF)"/>
            <person name="Walter F."/>
            <person name="Albersmeier A."/>
            <person name="Kalinowski J."/>
            <person name="Ruckert C."/>
        </authorList>
    </citation>
    <scope>NUCLEOTIDE SEQUENCE</scope>
    <source>
        <strain evidence="7">KCTC 32296</strain>
    </source>
</reference>
<accession>A0A918QBB4</accession>
<dbReference type="InterPro" id="IPR005814">
    <property type="entry name" value="Aminotrans_3"/>
</dbReference>
<evidence type="ECO:0000313" key="8">
    <source>
        <dbReference type="Proteomes" id="UP000662572"/>
    </source>
</evidence>
<sequence>MIFSAHIWDMSTYPKPASAAMLDELGRYVIAEPFPFCVDIKASRGLKLATVDGGTITDWSGLYGSRLLGYNHPRLYEPEYVADLVAAANNKMANPDFLTPECLSYYRLLHRLHPICMEGERVEVYAVNSGAEAVENMMKYFINLHQKKKSAKGVHRFIYFEQAFHGRTVYALNITNLSHDPVATRDYRGIIPGNLQVPFPEYDERRSEDENLKIAEDCLANLEYLMQAYGDDIAGVIMEPLQGAGGHRMALPYFYRELSRLCQRYDICWGLDEVQTAGGQTGTVFAIDQFDVPYPPQAIAVAKKFGNGAVYMLNPMDDIGVLDSTWGGSLTDMVRFVQEWKIVEDEGLLAAVPAKTEYLIAGLQGLVAQYPRLIGNVRGLGLYQGFSLCTPAHKGQLVDMALEQEDLLLLGAGTDSIRLRPPLDVTLADMDQLIGTLEQLLIRLSQAVTTEAAVRV</sequence>
<dbReference type="Proteomes" id="UP000662572">
    <property type="component" value="Unassembled WGS sequence"/>
</dbReference>